<dbReference type="PRINTS" id="PR01166">
    <property type="entry name" value="CYCOXIDASEII"/>
</dbReference>
<keyword evidence="11 14" id="KW-0496">Mitochondrion</keyword>
<keyword evidence="7" id="KW-1278">Translocase</keyword>
<evidence type="ECO:0000256" key="3">
    <source>
        <dbReference type="ARBA" id="ARBA00022448"/>
    </source>
</evidence>
<dbReference type="InterPro" id="IPR011759">
    <property type="entry name" value="Cyt_c_oxidase_su2_TM_dom"/>
</dbReference>
<evidence type="ECO:0000256" key="15">
    <source>
        <dbReference type="SAM" id="Phobius"/>
    </source>
</evidence>
<dbReference type="GO" id="GO:1902495">
    <property type="term" value="C:transmembrane transporter complex"/>
    <property type="evidence" value="ECO:0007669"/>
    <property type="project" value="UniProtKB-ARBA"/>
</dbReference>
<dbReference type="AlphaFoldDB" id="M1JZS6"/>
<dbReference type="RefSeq" id="YP_007476168.1">
    <property type="nucleotide sequence ID" value="NC_020369.1"/>
</dbReference>
<dbReference type="GO" id="GO:0016491">
    <property type="term" value="F:oxidoreductase activity"/>
    <property type="evidence" value="ECO:0007669"/>
    <property type="project" value="UniProtKB-KW"/>
</dbReference>
<protein>
    <recommendedName>
        <fullName evidence="14">Cytochrome c oxidase subunit 2</fullName>
    </recommendedName>
</protein>
<reference evidence="18" key="1">
    <citation type="journal article" date="2009" name="BMC Evol. Biol.">
        <title>Phylogenomic analyses predict sistergroup relationship of nucleariids and fungi and paraphyly of zygomycetes with significant support.</title>
        <authorList>
            <person name="Liu Y."/>
            <person name="Steenkamp E.T."/>
            <person name="Brinkmann H."/>
            <person name="Forget L."/>
            <person name="Philippe H."/>
            <person name="Lang B.F."/>
        </authorList>
    </citation>
    <scope>NUCLEOTIDE SEQUENCE</scope>
    <source>
        <strain evidence="18">CCAP 1552/2</strain>
    </source>
</reference>
<dbReference type="GO" id="GO:1902494">
    <property type="term" value="C:catalytic complex"/>
    <property type="evidence" value="ECO:0007669"/>
    <property type="project" value="UniProtKB-ARBA"/>
</dbReference>
<dbReference type="PROSITE" id="PS50999">
    <property type="entry name" value="COX2_TM"/>
    <property type="match status" value="1"/>
</dbReference>
<evidence type="ECO:0000256" key="6">
    <source>
        <dbReference type="ARBA" id="ARBA00022723"/>
    </source>
</evidence>
<evidence type="ECO:0000313" key="18">
    <source>
        <dbReference type="EMBL" id="AGE93672.1"/>
    </source>
</evidence>
<accession>M1JZS6</accession>
<dbReference type="InterPro" id="IPR014222">
    <property type="entry name" value="Cyt_c_oxidase_su2"/>
</dbReference>
<keyword evidence="8 14" id="KW-0249">Electron transport</keyword>
<dbReference type="EMBL" id="KC573039">
    <property type="protein sequence ID" value="AGE93672.1"/>
    <property type="molecule type" value="Genomic_DNA"/>
</dbReference>
<dbReference type="SUPFAM" id="SSF49503">
    <property type="entry name" value="Cupredoxins"/>
    <property type="match status" value="1"/>
</dbReference>
<dbReference type="PANTHER" id="PTHR22888:SF9">
    <property type="entry name" value="CYTOCHROME C OXIDASE SUBUNIT 2"/>
    <property type="match status" value="1"/>
</dbReference>
<geneLocation type="mitochondrion" evidence="18"/>
<dbReference type="PROSITE" id="PS50857">
    <property type="entry name" value="COX2_CUA"/>
    <property type="match status" value="1"/>
</dbReference>
<dbReference type="NCBIfam" id="TIGR02866">
    <property type="entry name" value="CoxB"/>
    <property type="match status" value="1"/>
</dbReference>
<keyword evidence="10 14" id="KW-0186">Copper</keyword>
<evidence type="ECO:0000256" key="7">
    <source>
        <dbReference type="ARBA" id="ARBA00022967"/>
    </source>
</evidence>
<gene>
    <name evidence="18" type="primary">cox2</name>
</gene>
<evidence type="ECO:0000256" key="9">
    <source>
        <dbReference type="ARBA" id="ARBA00022989"/>
    </source>
</evidence>
<organism evidence="18">
    <name type="scientific">Nuclearia simplex</name>
    <dbReference type="NCBI Taxonomy" id="154970"/>
    <lineage>
        <taxon>Eukaryota</taxon>
        <taxon>Rotosphaerida</taxon>
        <taxon>Nucleariidae</taxon>
        <taxon>Nuclearia</taxon>
    </lineage>
</organism>
<dbReference type="InterPro" id="IPR002429">
    <property type="entry name" value="CcO_II-like_C"/>
</dbReference>
<dbReference type="InterPro" id="IPR008972">
    <property type="entry name" value="Cupredoxin"/>
</dbReference>
<evidence type="ECO:0000256" key="4">
    <source>
        <dbReference type="ARBA" id="ARBA00022660"/>
    </source>
</evidence>
<keyword evidence="18" id="KW-0560">Oxidoreductase</keyword>
<dbReference type="Pfam" id="PF00116">
    <property type="entry name" value="COX2"/>
    <property type="match status" value="1"/>
</dbReference>
<comment type="similarity">
    <text evidence="2 14">Belongs to the cytochrome c oxidase subunit 2 family.</text>
</comment>
<evidence type="ECO:0000256" key="12">
    <source>
        <dbReference type="ARBA" id="ARBA00023136"/>
    </source>
</evidence>
<dbReference type="InterPro" id="IPR001505">
    <property type="entry name" value="Copper_CuA"/>
</dbReference>
<dbReference type="FunFam" id="2.60.40.420:FF:000001">
    <property type="entry name" value="Cytochrome c oxidase subunit 2"/>
    <property type="match status" value="1"/>
</dbReference>
<dbReference type="CDD" id="cd13912">
    <property type="entry name" value="CcO_II_C"/>
    <property type="match status" value="1"/>
</dbReference>
<feature type="transmembrane region" description="Helical" evidence="15">
    <location>
        <begin position="72"/>
        <end position="92"/>
    </location>
</feature>
<dbReference type="InterPro" id="IPR036257">
    <property type="entry name" value="Cyt_c_oxidase_su2_TM_sf"/>
</dbReference>
<keyword evidence="14" id="KW-0999">Mitochondrion inner membrane</keyword>
<comment type="function">
    <text evidence="14">Component of the cytochrome c oxidase, the last enzyme in the mitochondrial electron transport chain which drives oxidative phosphorylation. The respiratory chain contains 3 multisubunit complexes succinate dehydrogenase (complex II, CII), ubiquinol-cytochrome c oxidoreductase (cytochrome b-c1 complex, complex III, CIII) and cytochrome c oxidase (complex IV, CIV), that cooperate to transfer electrons derived from NADH and succinate to molecular oxygen, creating an electrochemical gradient over the inner membrane that drives transmembrane transport and the ATP synthase. Cytochrome c oxidase is the component of the respiratory chain that catalyzes the reduction of oxygen to water. Electrons originating from reduced cytochrome c in the intermembrane space (IMS) are transferred via the dinuclear copper A center (CU(A)) of subunit 2 and heme A of subunit 1 to the active site in subunit 1, a binuclear center (BNC) formed by heme A3 and copper B (CU(B)). The BNC reduces molecular oxygen to 2 water molecules using 4 electrons from cytochrome c in the IMS and 4 protons from the mitochondrial matrix.</text>
</comment>
<comment type="subcellular location">
    <subcellularLocation>
        <location evidence="14">Mitochondrion inner membrane</location>
        <topology evidence="14">Multi-pass membrane protein</topology>
    </subcellularLocation>
    <subcellularLocation>
        <location evidence="1">Mitochondrion membrane</location>
        <topology evidence="1">Multi-pass membrane protein</topology>
    </subcellularLocation>
</comment>
<dbReference type="Pfam" id="PF02790">
    <property type="entry name" value="COX2_TM"/>
    <property type="match status" value="1"/>
</dbReference>
<evidence type="ECO:0000256" key="10">
    <source>
        <dbReference type="ARBA" id="ARBA00023008"/>
    </source>
</evidence>
<evidence type="ECO:0000256" key="13">
    <source>
        <dbReference type="ARBA" id="ARBA00049512"/>
    </source>
</evidence>
<name>M1JZS6_9EUKA</name>
<evidence type="ECO:0000256" key="1">
    <source>
        <dbReference type="ARBA" id="ARBA00004225"/>
    </source>
</evidence>
<comment type="catalytic activity">
    <reaction evidence="13">
        <text>4 Fe(II)-[cytochrome c] + O2 + 8 H(+)(in) = 4 Fe(III)-[cytochrome c] + 2 H2O + 4 H(+)(out)</text>
        <dbReference type="Rhea" id="RHEA:11436"/>
        <dbReference type="Rhea" id="RHEA-COMP:10350"/>
        <dbReference type="Rhea" id="RHEA-COMP:14399"/>
        <dbReference type="ChEBI" id="CHEBI:15377"/>
        <dbReference type="ChEBI" id="CHEBI:15378"/>
        <dbReference type="ChEBI" id="CHEBI:15379"/>
        <dbReference type="ChEBI" id="CHEBI:29033"/>
        <dbReference type="ChEBI" id="CHEBI:29034"/>
        <dbReference type="EC" id="7.1.1.9"/>
    </reaction>
    <physiologicalReaction direction="left-to-right" evidence="13">
        <dbReference type="Rhea" id="RHEA:11437"/>
    </physiologicalReaction>
</comment>
<dbReference type="InterPro" id="IPR034210">
    <property type="entry name" value="CcO_II_C"/>
</dbReference>
<dbReference type="InterPro" id="IPR045187">
    <property type="entry name" value="CcO_II"/>
</dbReference>
<dbReference type="PROSITE" id="PS00078">
    <property type="entry name" value="COX2"/>
    <property type="match status" value="1"/>
</dbReference>
<dbReference type="GO" id="GO:0004129">
    <property type="term" value="F:cytochrome-c oxidase activity"/>
    <property type="evidence" value="ECO:0007669"/>
    <property type="project" value="UniProtKB-EC"/>
</dbReference>
<evidence type="ECO:0000256" key="8">
    <source>
        <dbReference type="ARBA" id="ARBA00022982"/>
    </source>
</evidence>
<reference evidence="18" key="2">
    <citation type="submission" date="2012-12" db="EMBL/GenBank/DDBJ databases">
        <authorList>
            <person name="Lang B.F."/>
        </authorList>
    </citation>
    <scope>NUCLEOTIDE SEQUENCE</scope>
    <source>
        <strain evidence="18">CCAP 1552/2</strain>
    </source>
</reference>
<evidence type="ECO:0000256" key="5">
    <source>
        <dbReference type="ARBA" id="ARBA00022692"/>
    </source>
</evidence>
<feature type="domain" description="Cytochrome oxidase subunit II transmembrane region profile" evidence="17">
    <location>
        <begin position="14"/>
        <end position="105"/>
    </location>
</feature>
<dbReference type="PANTHER" id="PTHR22888">
    <property type="entry name" value="CYTOCHROME C OXIDASE, SUBUNIT II"/>
    <property type="match status" value="1"/>
</dbReference>
<evidence type="ECO:0000259" key="17">
    <source>
        <dbReference type="PROSITE" id="PS50999"/>
    </source>
</evidence>
<dbReference type="Gene3D" id="2.60.40.420">
    <property type="entry name" value="Cupredoxins - blue copper proteins"/>
    <property type="match status" value="1"/>
</dbReference>
<dbReference type="Gene3D" id="1.10.287.90">
    <property type="match status" value="1"/>
</dbReference>
<sequence length="245" mass="28255">MNKGQLFNQKFFDVAEPYQLSFQDPATDIMEGIINLHNTIMYYLVIIIIFVSWILVNVLSKNHFSHANLNHGTLIEIIWTITPALILINIALPSFKLLYMMDEVIDPIITIKTIGHQWYWEYEYSDYSTPSIKFDSYMIPTDSLQTGQMRLLEVDNRLVLPSKTNIRIIVTATDVIHSWAIPSLGIKIDAMPGRLNQTPLFIKRNGVFYGQCSEICGVQHGFMPIVIESVDMKNYLNWLLTYENS</sequence>
<feature type="transmembrane region" description="Helical" evidence="15">
    <location>
        <begin position="40"/>
        <end position="60"/>
    </location>
</feature>
<keyword evidence="6 14" id="KW-0479">Metal-binding</keyword>
<dbReference type="SUPFAM" id="SSF81464">
    <property type="entry name" value="Cytochrome c oxidase subunit II-like, transmembrane region"/>
    <property type="match status" value="1"/>
</dbReference>
<keyword evidence="5 14" id="KW-0812">Transmembrane</keyword>
<evidence type="ECO:0000256" key="14">
    <source>
        <dbReference type="RuleBase" id="RU000457"/>
    </source>
</evidence>
<keyword evidence="4 14" id="KW-0679">Respiratory chain</keyword>
<dbReference type="GeneID" id="14659561"/>
<feature type="domain" description="Cytochrome oxidase subunit II copper A binding" evidence="16">
    <location>
        <begin position="106"/>
        <end position="241"/>
    </location>
</feature>
<dbReference type="FunFam" id="1.10.287.90:FF:000004">
    <property type="entry name" value="Cytochrome c oxidase subunit 2"/>
    <property type="match status" value="1"/>
</dbReference>
<comment type="cofactor">
    <cofactor evidence="14">
        <name>Cu cation</name>
        <dbReference type="ChEBI" id="CHEBI:23378"/>
    </cofactor>
    <text evidence="14">Binds a copper A center.</text>
</comment>
<proteinExistence type="inferred from homology"/>
<dbReference type="GO" id="GO:0042773">
    <property type="term" value="P:ATP synthesis coupled electron transport"/>
    <property type="evidence" value="ECO:0007669"/>
    <property type="project" value="TreeGrafter"/>
</dbReference>
<evidence type="ECO:0000256" key="11">
    <source>
        <dbReference type="ARBA" id="ARBA00023128"/>
    </source>
</evidence>
<evidence type="ECO:0000259" key="16">
    <source>
        <dbReference type="PROSITE" id="PS50857"/>
    </source>
</evidence>
<evidence type="ECO:0000256" key="2">
    <source>
        <dbReference type="ARBA" id="ARBA00007866"/>
    </source>
</evidence>
<dbReference type="GO" id="GO:0005743">
    <property type="term" value="C:mitochondrial inner membrane"/>
    <property type="evidence" value="ECO:0007669"/>
    <property type="project" value="UniProtKB-SubCell"/>
</dbReference>
<keyword evidence="9 15" id="KW-1133">Transmembrane helix</keyword>
<dbReference type="GO" id="GO:0005507">
    <property type="term" value="F:copper ion binding"/>
    <property type="evidence" value="ECO:0007669"/>
    <property type="project" value="InterPro"/>
</dbReference>
<keyword evidence="3 14" id="KW-0813">Transport</keyword>
<keyword evidence="12 14" id="KW-0472">Membrane</keyword>